<dbReference type="PANTHER" id="PTHR22846">
    <property type="entry name" value="WD40 REPEAT PROTEIN"/>
    <property type="match status" value="1"/>
</dbReference>
<keyword evidence="2" id="KW-0853">WD repeat</keyword>
<dbReference type="GO" id="GO:0006357">
    <property type="term" value="P:regulation of transcription by RNA polymerase II"/>
    <property type="evidence" value="ECO:0007669"/>
    <property type="project" value="TreeGrafter"/>
</dbReference>
<name>A0A183C4K1_GLOPA</name>
<evidence type="ECO:0000313" key="7">
    <source>
        <dbReference type="Proteomes" id="UP000050741"/>
    </source>
</evidence>
<evidence type="ECO:0000256" key="6">
    <source>
        <dbReference type="SAM" id="MobiDB-lite"/>
    </source>
</evidence>
<dbReference type="GO" id="GO:0003714">
    <property type="term" value="F:transcription corepressor activity"/>
    <property type="evidence" value="ECO:0007669"/>
    <property type="project" value="InterPro"/>
</dbReference>
<protein>
    <submittedName>
        <fullName evidence="8">LisH domain-containing protein</fullName>
    </submittedName>
</protein>
<dbReference type="Pfam" id="PF08513">
    <property type="entry name" value="LisH"/>
    <property type="match status" value="1"/>
</dbReference>
<reference evidence="7" key="1">
    <citation type="submission" date="2014-05" db="EMBL/GenBank/DDBJ databases">
        <title>The genome and life-stage specific transcriptomes of Globodera pallida elucidate key aspects of plant parasitism by a cyst nematode.</title>
        <authorList>
            <person name="Cotton J.A."/>
            <person name="Lilley C.J."/>
            <person name="Jones L.M."/>
            <person name="Kikuchi T."/>
            <person name="Reid A.J."/>
            <person name="Thorpe P."/>
            <person name="Tsai I.J."/>
            <person name="Beasley H."/>
            <person name="Blok V."/>
            <person name="Cock P.J.A."/>
            <person name="Van den Akker S.E."/>
            <person name="Holroyd N."/>
            <person name="Hunt M."/>
            <person name="Mantelin S."/>
            <person name="Naghra H."/>
            <person name="Pain A."/>
            <person name="Palomares-Rius J.E."/>
            <person name="Zarowiecki M."/>
            <person name="Berriman M."/>
            <person name="Jones J.T."/>
            <person name="Urwin P.E."/>
        </authorList>
    </citation>
    <scope>NUCLEOTIDE SEQUENCE [LARGE SCALE GENOMIC DNA]</scope>
    <source>
        <strain evidence="7">Lindley</strain>
    </source>
</reference>
<dbReference type="SMART" id="SM00667">
    <property type="entry name" value="LisH"/>
    <property type="match status" value="1"/>
</dbReference>
<feature type="compositionally biased region" description="Polar residues" evidence="6">
    <location>
        <begin position="204"/>
        <end position="224"/>
    </location>
</feature>
<dbReference type="GO" id="GO:0000118">
    <property type="term" value="C:histone deacetylase complex"/>
    <property type="evidence" value="ECO:0007669"/>
    <property type="project" value="TreeGrafter"/>
</dbReference>
<accession>A0A183C4K1</accession>
<dbReference type="WBParaSite" id="GPLIN_000779500">
    <property type="protein sequence ID" value="GPLIN_000779500"/>
    <property type="gene ID" value="GPLIN_000779500"/>
</dbReference>
<feature type="region of interest" description="Disordered" evidence="6">
    <location>
        <begin position="103"/>
        <end position="225"/>
    </location>
</feature>
<dbReference type="InterPro" id="IPR006594">
    <property type="entry name" value="LisH"/>
</dbReference>
<dbReference type="Gene3D" id="1.20.960.30">
    <property type="match status" value="1"/>
</dbReference>
<dbReference type="AlphaFoldDB" id="A0A183C4K1"/>
<evidence type="ECO:0000256" key="4">
    <source>
        <dbReference type="ARBA" id="ARBA00023242"/>
    </source>
</evidence>
<dbReference type="PANTHER" id="PTHR22846:SF2">
    <property type="entry name" value="F-BOX-LIKE_WD REPEAT-CONTAINING PROTEIN EBI"/>
    <property type="match status" value="1"/>
</dbReference>
<feature type="region of interest" description="Disordered" evidence="6">
    <location>
        <begin position="312"/>
        <end position="375"/>
    </location>
</feature>
<feature type="compositionally biased region" description="Low complexity" evidence="6">
    <location>
        <begin position="164"/>
        <end position="203"/>
    </location>
</feature>
<dbReference type="FunFam" id="1.20.960.30:FF:000001">
    <property type="entry name" value="F-box-like/WD repeat-containing protein TBL1XR1"/>
    <property type="match status" value="1"/>
</dbReference>
<comment type="subcellular location">
    <subcellularLocation>
        <location evidence="1">Nucleus</location>
    </subcellularLocation>
</comment>
<evidence type="ECO:0000313" key="8">
    <source>
        <dbReference type="WBParaSite" id="GPLIN_000779500"/>
    </source>
</evidence>
<evidence type="ECO:0000256" key="1">
    <source>
        <dbReference type="ARBA" id="ARBA00004123"/>
    </source>
</evidence>
<sequence>MAFNSDEVNLLVYRYLEESGFRHSAFTFGYECNVLNAGIDGTAVPRGALLSLLQKGVLFSEAEAFALLNDGEFEARFEKAIGSLNILECTLCDATKMKALQRRVQQKSGAGEEQQQQSIRVPSRAPMLSQTGGDQQTPSTSHTTTTAAATATTTSSANLARPESTSSVKSSLSSSRDQHQQQQQQQLGRLQPNSNNVPSNAASFLQQQQSQRGAMATYRTSSDVGSKVGCIPQATTSTGTVASSNHLHPQTAASIQAQFYQHFAQLNHSPIPDAAGTPFNITSSNVVSNGVLNGPQQQQLASSMASFPSLGGLHHHQFNSHPLKPSESAGTVPDYNARLANGTTGPPLPADWAPAETVSTTQREEEQRPAGRQQIVQSSVLDQSSLVRSDFIVNSTFFPCAALVDVEN</sequence>
<dbReference type="Proteomes" id="UP000050741">
    <property type="component" value="Unassembled WGS sequence"/>
</dbReference>
<proteinExistence type="inferred from homology"/>
<dbReference type="PROSITE" id="PS50896">
    <property type="entry name" value="LISH"/>
    <property type="match status" value="1"/>
</dbReference>
<evidence type="ECO:0000256" key="3">
    <source>
        <dbReference type="ARBA" id="ARBA00022737"/>
    </source>
</evidence>
<evidence type="ECO:0000256" key="5">
    <source>
        <dbReference type="ARBA" id="ARBA00025741"/>
    </source>
</evidence>
<keyword evidence="4" id="KW-0539">Nucleus</keyword>
<evidence type="ECO:0000256" key="2">
    <source>
        <dbReference type="ARBA" id="ARBA00022574"/>
    </source>
</evidence>
<keyword evidence="3" id="KW-0677">Repeat</keyword>
<feature type="compositionally biased region" description="Low complexity" evidence="6">
    <location>
        <begin position="137"/>
        <end position="157"/>
    </location>
</feature>
<reference evidence="8" key="2">
    <citation type="submission" date="2016-06" db="UniProtKB">
        <authorList>
            <consortium name="WormBaseParasite"/>
        </authorList>
    </citation>
    <scope>IDENTIFICATION</scope>
</reference>
<dbReference type="InterPro" id="IPR045183">
    <property type="entry name" value="Ebi-like"/>
</dbReference>
<keyword evidence="7" id="KW-1185">Reference proteome</keyword>
<organism evidence="7 8">
    <name type="scientific">Globodera pallida</name>
    <name type="common">Potato cyst nematode worm</name>
    <name type="synonym">Heterodera pallida</name>
    <dbReference type="NCBI Taxonomy" id="36090"/>
    <lineage>
        <taxon>Eukaryota</taxon>
        <taxon>Metazoa</taxon>
        <taxon>Ecdysozoa</taxon>
        <taxon>Nematoda</taxon>
        <taxon>Chromadorea</taxon>
        <taxon>Rhabditida</taxon>
        <taxon>Tylenchina</taxon>
        <taxon>Tylenchomorpha</taxon>
        <taxon>Tylenchoidea</taxon>
        <taxon>Heteroderidae</taxon>
        <taxon>Heteroderinae</taxon>
        <taxon>Globodera</taxon>
    </lineage>
</organism>
<comment type="similarity">
    <text evidence="5">Belongs to the WD repeat EBI family.</text>
</comment>